<comment type="caution">
    <text evidence="7">The sequence shown here is derived from an EMBL/GenBank/DDBJ whole genome shotgun (WGS) entry which is preliminary data.</text>
</comment>
<dbReference type="SUPFAM" id="SSF54928">
    <property type="entry name" value="RNA-binding domain, RBD"/>
    <property type="match status" value="1"/>
</dbReference>
<dbReference type="PANTHER" id="PTHR48029">
    <property type="entry name" value="NUCLEOLAR PROTEIN 8"/>
    <property type="match status" value="1"/>
</dbReference>
<accession>A0AA88YB52</accession>
<evidence type="ECO:0000313" key="7">
    <source>
        <dbReference type="EMBL" id="KAK3101618.1"/>
    </source>
</evidence>
<keyword evidence="3" id="KW-0539">Nucleus</keyword>
<feature type="domain" description="RRM" evidence="6">
    <location>
        <begin position="63"/>
        <end position="144"/>
    </location>
</feature>
<feature type="region of interest" description="Disordered" evidence="5">
    <location>
        <begin position="506"/>
        <end position="784"/>
    </location>
</feature>
<feature type="region of interest" description="Disordered" evidence="5">
    <location>
        <begin position="796"/>
        <end position="819"/>
    </location>
</feature>
<dbReference type="Proteomes" id="UP001186944">
    <property type="component" value="Unassembled WGS sequence"/>
</dbReference>
<dbReference type="Gene3D" id="3.30.70.330">
    <property type="match status" value="1"/>
</dbReference>
<feature type="compositionally biased region" description="Polar residues" evidence="5">
    <location>
        <begin position="688"/>
        <end position="703"/>
    </location>
</feature>
<evidence type="ECO:0000256" key="1">
    <source>
        <dbReference type="ARBA" id="ARBA00004604"/>
    </source>
</evidence>
<keyword evidence="2 4" id="KW-0694">RNA-binding</keyword>
<evidence type="ECO:0000256" key="4">
    <source>
        <dbReference type="PROSITE-ProRule" id="PRU00176"/>
    </source>
</evidence>
<dbReference type="InterPro" id="IPR012677">
    <property type="entry name" value="Nucleotide-bd_a/b_plait_sf"/>
</dbReference>
<evidence type="ECO:0000313" key="8">
    <source>
        <dbReference type="Proteomes" id="UP001186944"/>
    </source>
</evidence>
<feature type="compositionally biased region" description="Basic and acidic residues" evidence="5">
    <location>
        <begin position="757"/>
        <end position="782"/>
    </location>
</feature>
<organism evidence="7 8">
    <name type="scientific">Pinctada imbricata</name>
    <name type="common">Atlantic pearl-oyster</name>
    <name type="synonym">Pinctada martensii</name>
    <dbReference type="NCBI Taxonomy" id="66713"/>
    <lineage>
        <taxon>Eukaryota</taxon>
        <taxon>Metazoa</taxon>
        <taxon>Spiralia</taxon>
        <taxon>Lophotrochozoa</taxon>
        <taxon>Mollusca</taxon>
        <taxon>Bivalvia</taxon>
        <taxon>Autobranchia</taxon>
        <taxon>Pteriomorphia</taxon>
        <taxon>Pterioida</taxon>
        <taxon>Pterioidea</taxon>
        <taxon>Pteriidae</taxon>
        <taxon>Pinctada</taxon>
    </lineage>
</organism>
<dbReference type="InterPro" id="IPR034138">
    <property type="entry name" value="NOP8_RRM"/>
</dbReference>
<dbReference type="InterPro" id="IPR000504">
    <property type="entry name" value="RRM_dom"/>
</dbReference>
<gene>
    <name evidence="7" type="ORF">FSP39_004913</name>
</gene>
<dbReference type="GO" id="GO:0005730">
    <property type="term" value="C:nucleolus"/>
    <property type="evidence" value="ECO:0007669"/>
    <property type="project" value="UniProtKB-SubCell"/>
</dbReference>
<dbReference type="PANTHER" id="PTHR48029:SF1">
    <property type="entry name" value="NUCLEOLAR PROTEIN 8"/>
    <property type="match status" value="1"/>
</dbReference>
<feature type="compositionally biased region" description="Polar residues" evidence="5">
    <location>
        <begin position="391"/>
        <end position="402"/>
    </location>
</feature>
<evidence type="ECO:0000256" key="2">
    <source>
        <dbReference type="ARBA" id="ARBA00022884"/>
    </source>
</evidence>
<feature type="compositionally biased region" description="Low complexity" evidence="5">
    <location>
        <begin position="518"/>
        <end position="532"/>
    </location>
</feature>
<feature type="region of interest" description="Disordered" evidence="5">
    <location>
        <begin position="253"/>
        <end position="294"/>
    </location>
</feature>
<dbReference type="GO" id="GO:0003723">
    <property type="term" value="F:RNA binding"/>
    <property type="evidence" value="ECO:0007669"/>
    <property type="project" value="UniProtKB-UniRule"/>
</dbReference>
<comment type="subcellular location">
    <subcellularLocation>
        <location evidence="1">Nucleus</location>
        <location evidence="1">Nucleolus</location>
    </subcellularLocation>
</comment>
<dbReference type="SMART" id="SM00360">
    <property type="entry name" value="RRM"/>
    <property type="match status" value="1"/>
</dbReference>
<proteinExistence type="predicted"/>
<dbReference type="AlphaFoldDB" id="A0AA88YB52"/>
<dbReference type="InterPro" id="IPR035979">
    <property type="entry name" value="RBD_domain_sf"/>
</dbReference>
<dbReference type="EMBL" id="VSWD01000005">
    <property type="protein sequence ID" value="KAK3101618.1"/>
    <property type="molecule type" value="Genomic_DNA"/>
</dbReference>
<feature type="compositionally biased region" description="Acidic residues" evidence="5">
    <location>
        <begin position="619"/>
        <end position="640"/>
    </location>
</feature>
<feature type="compositionally biased region" description="Basic and acidic residues" evidence="5">
    <location>
        <begin position="641"/>
        <end position="686"/>
    </location>
</feature>
<feature type="region of interest" description="Disordered" evidence="5">
    <location>
        <begin position="386"/>
        <end position="425"/>
    </location>
</feature>
<feature type="compositionally biased region" description="Acidic residues" evidence="5">
    <location>
        <begin position="718"/>
        <end position="756"/>
    </location>
</feature>
<sequence length="836" mass="93947">MGPPFIVPSERLRWGYLAITVVCRCPVQDSNPGHPGPWVYPTVCMATLQPSGKNSSNIMETERRLFVGGLFSDVKEADLRQKFSRYGAIKDVEIRKKKEIDGKTDKTFAYINLNTTDGKMKTCIGVFNNTSWKGSKMTIQCAKEDFMKRLKEERENGFCVPDTKEKSILFNKPLEDNENVREFHMKGAVPGTPVTESKEWVVGKYGRVLPIDPSKFCHNLKKVDGSVPVREAGVADVLTWEIRARESDIVKRQQGEFPKWQPPKKIRRRSEDKNKQISNGFKESLPNKDKDRNEDIEDLEIIALGTKTLPGNRTYQSGSSDSESDYESMKSSLSKSTKKLIPGTNDLDQKQNQQRMLIQSSETSVGEKCKRNTTIENVQSHKATRLLGGNLKQNVENSSFSPSDIDMDSEDDKSHSDKESVSSVDTDEIIVRNMKSRGTHSYSTVLITAGSEINEFYSGSVDRFNESDDGDDENDIDDDIDILDENDDLVALARKIETEYRNKFAHTEDKKSMPKVKTTTTNSRTENETNINKRNVKDNIPLETEGISDERVAISPNPGSVDNLTKHKMSNQDCNSDSGASSADTDEIINKSQKSQKTKNQIQTQNESISEFYGAAPDLMDENSSEEDSVASENELPDTETDLRKLAHQIETEYKQSLKRSDRRVPGYSVDKEKSGDTNCQREKNLNRKNSTQNKNLEDSVSQAADKKIMNDSKICNDDDDDDDSDDDDSDDDDDDDDDDDSSDDDSSGDEDEEKDNDVIDKILSDHADLGKTEDDKSEGGIKKFRGTKHLFSLSNSASHMGDSSIPDKTRQVSSASSINTTRQDVKYFFICTRNN</sequence>
<dbReference type="Pfam" id="PF00076">
    <property type="entry name" value="RRM_1"/>
    <property type="match status" value="1"/>
</dbReference>
<protein>
    <recommendedName>
        <fullName evidence="6">RRM domain-containing protein</fullName>
    </recommendedName>
</protein>
<feature type="compositionally biased region" description="Low complexity" evidence="5">
    <location>
        <begin position="590"/>
        <end position="606"/>
    </location>
</feature>
<evidence type="ECO:0000259" key="6">
    <source>
        <dbReference type="PROSITE" id="PS50102"/>
    </source>
</evidence>
<feature type="compositionally biased region" description="Basic and acidic residues" evidence="5">
    <location>
        <begin position="705"/>
        <end position="717"/>
    </location>
</feature>
<evidence type="ECO:0000256" key="3">
    <source>
        <dbReference type="ARBA" id="ARBA00023242"/>
    </source>
</evidence>
<dbReference type="CDD" id="cd12226">
    <property type="entry name" value="RRM_NOL8"/>
    <property type="match status" value="1"/>
</dbReference>
<reference evidence="7" key="1">
    <citation type="submission" date="2019-08" db="EMBL/GenBank/DDBJ databases">
        <title>The improved chromosome-level genome for the pearl oyster Pinctada fucata martensii using PacBio sequencing and Hi-C.</title>
        <authorList>
            <person name="Zheng Z."/>
        </authorList>
    </citation>
    <scope>NUCLEOTIDE SEQUENCE</scope>
    <source>
        <strain evidence="7">ZZ-2019</strain>
        <tissue evidence="7">Adductor muscle</tissue>
    </source>
</reference>
<keyword evidence="8" id="KW-1185">Reference proteome</keyword>
<feature type="compositionally biased region" description="Polar residues" evidence="5">
    <location>
        <begin position="571"/>
        <end position="583"/>
    </location>
</feature>
<feature type="region of interest" description="Disordered" evidence="5">
    <location>
        <begin position="309"/>
        <end position="353"/>
    </location>
</feature>
<dbReference type="PROSITE" id="PS50102">
    <property type="entry name" value="RRM"/>
    <property type="match status" value="1"/>
</dbReference>
<name>A0AA88YB52_PINIB</name>
<evidence type="ECO:0000256" key="5">
    <source>
        <dbReference type="SAM" id="MobiDB-lite"/>
    </source>
</evidence>